<protein>
    <submittedName>
        <fullName evidence="3">Tape measure protein</fullName>
    </submittedName>
</protein>
<comment type="caution">
    <text evidence="3">The sequence shown here is derived from an EMBL/GenBank/DDBJ whole genome shotgun (WGS) entry which is preliminary data.</text>
</comment>
<keyword evidence="4" id="KW-1185">Reference proteome</keyword>
<accession>A0ABU8VCW4</accession>
<feature type="compositionally biased region" description="Polar residues" evidence="1">
    <location>
        <begin position="820"/>
        <end position="838"/>
    </location>
</feature>
<dbReference type="Proteomes" id="UP001365846">
    <property type="component" value="Unassembled WGS sequence"/>
</dbReference>
<feature type="region of interest" description="Disordered" evidence="1">
    <location>
        <begin position="814"/>
        <end position="855"/>
    </location>
</feature>
<dbReference type="EMBL" id="JBBKZU010000003">
    <property type="protein sequence ID" value="MEJ8811405.1"/>
    <property type="molecule type" value="Genomic_DNA"/>
</dbReference>
<reference evidence="3 4" key="1">
    <citation type="submission" date="2024-03" db="EMBL/GenBank/DDBJ databases">
        <title>Novel species of the genus Variovorax.</title>
        <authorList>
            <person name="Liu Q."/>
            <person name="Xin Y.-H."/>
        </authorList>
    </citation>
    <scope>NUCLEOTIDE SEQUENCE [LARGE SCALE GENOMIC DNA]</scope>
    <source>
        <strain evidence="3 4">KACC 18899</strain>
    </source>
</reference>
<dbReference type="Pfam" id="PF20155">
    <property type="entry name" value="TMP_3"/>
    <property type="match status" value="1"/>
</dbReference>
<name>A0ABU8VCW4_9BURK</name>
<proteinExistence type="predicted"/>
<gene>
    <name evidence="3" type="ORF">WKW77_10040</name>
</gene>
<dbReference type="RefSeq" id="WP_340356689.1">
    <property type="nucleotide sequence ID" value="NZ_JBBKZU010000003.1"/>
</dbReference>
<feature type="domain" description="Tape measure protein N-terminal" evidence="2">
    <location>
        <begin position="178"/>
        <end position="367"/>
    </location>
</feature>
<evidence type="ECO:0000313" key="3">
    <source>
        <dbReference type="EMBL" id="MEJ8811405.1"/>
    </source>
</evidence>
<evidence type="ECO:0000259" key="2">
    <source>
        <dbReference type="Pfam" id="PF20155"/>
    </source>
</evidence>
<sequence length="1017" mass="104659">MASSNNRDVKLKLGVQTDASELTALTAELEKTIATTKQLGKAADAAAIEAATEKRALDDKREALARMRLTTSDADKATDAYRATVKAEQLAILDARTALRDKNAALAAANAAVQKSAAYEKELADKVRATTAEHAKMGETARTVTGDLAGIGQQLRTIQQLAGAAIGGQLLGGMVGDVAKTADAYANLSARIKLTTGDGEAFKATLQGVFDVAQRTGTSVEIVSDLFNKLAAAGKQIGISNKQALALTETITQAVQLSGVSADSASAAIVQLVQGMQSGVLRGDELNSVLEQTPRLAKALADGLGVTTGELRKLGEAGSLTSTQVIGALQGQGAALRAEFDQLPQTIGRSITNLSSAWTQYVGEVDKAHGASATIASAINSLAKNLDTVATVLYDVGKAAVAFQAVRLAQTFTGIGVAAKVATAETAAFTAAQTAANAATGGTAAGVGRLAGILGTLKLGALVGVAVNIKDIGTAIGEQFGKWSKWGDVMRDAEGRMRAQEAAARALAETNAALAQKAQIAADKALGLGAEATALVGAFDKARLAGETTADALGKVAKALDLSNVQGINAAIAALDALAVRGKITGDQMRDALSAALRTEDLGKFRTEAAAAFDGSEIGARRLAAAIDAMGEESLRRAGLSAQELRTGFGAAFASSINDADTLAATLDRLKAKGPETGVALARALDKATDAAGTEKALRAVIERFEALGAAGRLSGDQVATGLEKAREKIESLLPGVSNLREALHDFGIKSSDEMQATASRFADSWKIIRDSVTTSLDDKIVAFEKYAAAAAAANRGIETSEISLQREMLRTRQVAARGTTPTNGTPLQPDNRTTGDNTPRHDGRFQLSDGRNLDGSYRNNADSLGIIGPNQDVHSTINQGLDLSKGLNTLPIDKAMDVLQRGMQSFGASDLAYLQEALQQAKNAKQQLDAMEKLSAGSVSVGALRDAAAMVTATTNAVDKAKRLDAAAKNAGGNTTHNVNITLPNGQSDSIGAASAGDASRLAGLLSQLGQAKRVS</sequence>
<dbReference type="InterPro" id="IPR013491">
    <property type="entry name" value="Tape_meas_N"/>
</dbReference>
<evidence type="ECO:0000313" key="4">
    <source>
        <dbReference type="Proteomes" id="UP001365846"/>
    </source>
</evidence>
<organism evidence="3 4">
    <name type="scientific">Variovorax ureilyticus</name>
    <dbReference type="NCBI Taxonomy" id="1836198"/>
    <lineage>
        <taxon>Bacteria</taxon>
        <taxon>Pseudomonadati</taxon>
        <taxon>Pseudomonadota</taxon>
        <taxon>Betaproteobacteria</taxon>
        <taxon>Burkholderiales</taxon>
        <taxon>Comamonadaceae</taxon>
        <taxon>Variovorax</taxon>
    </lineage>
</organism>
<dbReference type="NCBIfam" id="TIGR02675">
    <property type="entry name" value="tape_meas_nterm"/>
    <property type="match status" value="1"/>
</dbReference>
<evidence type="ECO:0000256" key="1">
    <source>
        <dbReference type="SAM" id="MobiDB-lite"/>
    </source>
</evidence>